<comment type="cofactor">
    <cofactor evidence="1">
        <name>[2Fe-2S] cluster</name>
        <dbReference type="ChEBI" id="CHEBI:190135"/>
    </cofactor>
</comment>
<dbReference type="InterPro" id="IPR001433">
    <property type="entry name" value="OxRdtase_FAD/NAD-bd"/>
</dbReference>
<feature type="domain" description="FAD-binding FR-type" evidence="3">
    <location>
        <begin position="89"/>
        <end position="187"/>
    </location>
</feature>
<dbReference type="Pfam" id="PF00970">
    <property type="entry name" value="FAD_binding_6"/>
    <property type="match status" value="1"/>
</dbReference>
<dbReference type="CDD" id="cd00207">
    <property type="entry name" value="fer2"/>
    <property type="match status" value="1"/>
</dbReference>
<evidence type="ECO:0000256" key="1">
    <source>
        <dbReference type="ARBA" id="ARBA00034078"/>
    </source>
</evidence>
<dbReference type="Gene3D" id="3.10.20.30">
    <property type="match status" value="1"/>
</dbReference>
<sequence length="323" mass="36209">MIKLTLGEESYTCLPEESVLDTLIRAEVDISYACKKGTCHSCIARSVNHAPPEVAQKGLKATQKQQNYFLACQCYPERDMQIKLPDQSEIFSQGKVILNEMLNHNTLLLKIECQDIQEYFAGQFVNLQRDDGLIRSYSIANVPQQDGILEFHIRRLPDGKFSEWLHDEIRIGDNIAVSEPHGHCFYIPERAEQGLLLVGTGTGLAPLAGILEDALKQGHTGPVKLFHGSSTVEDLYRVDELREFARKYTNFSYFPCVSSEHVPEGYVAGRADKVALAHMDDWKGWRVFLCGHPDMVSSMKIEAFMKGVSMGDIFTDAFVTAAS</sequence>
<dbReference type="EMBL" id="LPUF01000001">
    <property type="protein sequence ID" value="OQK18732.1"/>
    <property type="molecule type" value="Genomic_DNA"/>
</dbReference>
<dbReference type="CDD" id="cd06194">
    <property type="entry name" value="FNR_N-term_Iron_sulfur_binding"/>
    <property type="match status" value="1"/>
</dbReference>
<organism evidence="4 5">
    <name type="scientific">Methyloprofundus sedimenti</name>
    <dbReference type="NCBI Taxonomy" id="1420851"/>
    <lineage>
        <taxon>Bacteria</taxon>
        <taxon>Pseudomonadati</taxon>
        <taxon>Pseudomonadota</taxon>
        <taxon>Gammaproteobacteria</taxon>
        <taxon>Methylococcales</taxon>
        <taxon>Methylococcaceae</taxon>
        <taxon>Methyloprofundus</taxon>
    </lineage>
</organism>
<dbReference type="Pfam" id="PF00175">
    <property type="entry name" value="NAD_binding_1"/>
    <property type="match status" value="1"/>
</dbReference>
<dbReference type="InterPro" id="IPR001041">
    <property type="entry name" value="2Fe-2S_ferredoxin-type"/>
</dbReference>
<dbReference type="RefSeq" id="WP_080523329.1">
    <property type="nucleotide sequence ID" value="NZ_LPUF01000001.1"/>
</dbReference>
<dbReference type="InterPro" id="IPR050415">
    <property type="entry name" value="MRET"/>
</dbReference>
<dbReference type="PANTHER" id="PTHR47354">
    <property type="entry name" value="NADH OXIDOREDUCTASE HCR"/>
    <property type="match status" value="1"/>
</dbReference>
<reference evidence="4 5" key="1">
    <citation type="submission" date="2015-12" db="EMBL/GenBank/DDBJ databases">
        <authorList>
            <person name="Shamseldin A."/>
            <person name="Moawad H."/>
            <person name="Abd El-Rahim W.M."/>
            <person name="Sadowsky M.J."/>
        </authorList>
    </citation>
    <scope>NUCLEOTIDE SEQUENCE [LARGE SCALE GENOMIC DNA]</scope>
    <source>
        <strain evidence="4 5">WF1</strain>
    </source>
</reference>
<comment type="caution">
    <text evidence="4">The sequence shown here is derived from an EMBL/GenBank/DDBJ whole genome shotgun (WGS) entry which is preliminary data.</text>
</comment>
<dbReference type="InterPro" id="IPR001709">
    <property type="entry name" value="Flavoprot_Pyr_Nucl_cyt_Rdtase"/>
</dbReference>
<dbReference type="PROSITE" id="PS51384">
    <property type="entry name" value="FAD_FR"/>
    <property type="match status" value="1"/>
</dbReference>
<dbReference type="InterPro" id="IPR036010">
    <property type="entry name" value="2Fe-2S_ferredoxin-like_sf"/>
</dbReference>
<dbReference type="GO" id="GO:0051536">
    <property type="term" value="F:iron-sulfur cluster binding"/>
    <property type="evidence" value="ECO:0007669"/>
    <property type="project" value="InterPro"/>
</dbReference>
<proteinExistence type="predicted"/>
<dbReference type="STRING" id="1420851.AU255_09720"/>
<dbReference type="PROSITE" id="PS51085">
    <property type="entry name" value="2FE2S_FER_2"/>
    <property type="match status" value="1"/>
</dbReference>
<evidence type="ECO:0000313" key="4">
    <source>
        <dbReference type="EMBL" id="OQK18732.1"/>
    </source>
</evidence>
<dbReference type="SUPFAM" id="SSF63380">
    <property type="entry name" value="Riboflavin synthase domain-like"/>
    <property type="match status" value="1"/>
</dbReference>
<dbReference type="SUPFAM" id="SSF52343">
    <property type="entry name" value="Ferredoxin reductase-like, C-terminal NADP-linked domain"/>
    <property type="match status" value="1"/>
</dbReference>
<dbReference type="InterPro" id="IPR008333">
    <property type="entry name" value="Cbr1-like_FAD-bd_dom"/>
</dbReference>
<protein>
    <submittedName>
        <fullName evidence="4">Oxygenase</fullName>
    </submittedName>
</protein>
<dbReference type="PRINTS" id="PR00371">
    <property type="entry name" value="FPNCR"/>
</dbReference>
<dbReference type="Pfam" id="PF00111">
    <property type="entry name" value="Fer2"/>
    <property type="match status" value="1"/>
</dbReference>
<dbReference type="SUPFAM" id="SSF54292">
    <property type="entry name" value="2Fe-2S ferredoxin-like"/>
    <property type="match status" value="1"/>
</dbReference>
<feature type="domain" description="2Fe-2S ferredoxin-type" evidence="2">
    <location>
        <begin position="1"/>
        <end position="88"/>
    </location>
</feature>
<dbReference type="GO" id="GO:0016491">
    <property type="term" value="F:oxidoreductase activity"/>
    <property type="evidence" value="ECO:0007669"/>
    <property type="project" value="InterPro"/>
</dbReference>
<dbReference type="OrthoDB" id="9806195at2"/>
<dbReference type="InterPro" id="IPR012675">
    <property type="entry name" value="Beta-grasp_dom_sf"/>
</dbReference>
<dbReference type="AlphaFoldDB" id="A0A1V8MB50"/>
<name>A0A1V8MB50_9GAMM</name>
<dbReference type="Gene3D" id="3.40.50.80">
    <property type="entry name" value="Nucleotide-binding domain of ferredoxin-NADP reductase (FNR) module"/>
    <property type="match status" value="1"/>
</dbReference>
<evidence type="ECO:0000259" key="3">
    <source>
        <dbReference type="PROSITE" id="PS51384"/>
    </source>
</evidence>
<dbReference type="InterPro" id="IPR039261">
    <property type="entry name" value="FNR_nucleotide-bd"/>
</dbReference>
<dbReference type="InterPro" id="IPR017927">
    <property type="entry name" value="FAD-bd_FR_type"/>
</dbReference>
<dbReference type="PRINTS" id="PR00410">
    <property type="entry name" value="PHEHYDRXLASE"/>
</dbReference>
<gene>
    <name evidence="4" type="ORF">AU255_09720</name>
</gene>
<dbReference type="InterPro" id="IPR017938">
    <property type="entry name" value="Riboflavin_synthase-like_b-brl"/>
</dbReference>
<dbReference type="PANTHER" id="PTHR47354:SF5">
    <property type="entry name" value="PROTEIN RFBI"/>
    <property type="match status" value="1"/>
</dbReference>
<evidence type="ECO:0000259" key="2">
    <source>
        <dbReference type="PROSITE" id="PS51085"/>
    </source>
</evidence>
<accession>A0A1V8MB50</accession>
<evidence type="ECO:0000313" key="5">
    <source>
        <dbReference type="Proteomes" id="UP000191980"/>
    </source>
</evidence>
<dbReference type="Proteomes" id="UP000191980">
    <property type="component" value="Unassembled WGS sequence"/>
</dbReference>
<dbReference type="Gene3D" id="2.40.30.10">
    <property type="entry name" value="Translation factors"/>
    <property type="match status" value="1"/>
</dbReference>
<keyword evidence="5" id="KW-1185">Reference proteome</keyword>